<name>A0A0B7BYS0_9EUPU</name>
<protein>
    <submittedName>
        <fullName evidence="1">Uncharacterized protein</fullName>
    </submittedName>
</protein>
<accession>A0A0B7BYS0</accession>
<proteinExistence type="predicted"/>
<gene>
    <name evidence="1" type="primary">ORF217730</name>
</gene>
<evidence type="ECO:0000313" key="1">
    <source>
        <dbReference type="EMBL" id="CEK98082.1"/>
    </source>
</evidence>
<sequence length="51" mass="6032">MLCTSIYQCAILFWNFCFSDEVVTSHRMINNNKSAMDVVILNEIHNYNFKI</sequence>
<dbReference type="AlphaFoldDB" id="A0A0B7BYS0"/>
<dbReference type="EMBL" id="HACG01051211">
    <property type="protein sequence ID" value="CEK98082.1"/>
    <property type="molecule type" value="Transcribed_RNA"/>
</dbReference>
<reference evidence="1" key="1">
    <citation type="submission" date="2014-12" db="EMBL/GenBank/DDBJ databases">
        <title>Insight into the proteome of Arion vulgaris.</title>
        <authorList>
            <person name="Aradska J."/>
            <person name="Bulat T."/>
            <person name="Smidak R."/>
            <person name="Sarate P."/>
            <person name="Gangsoo J."/>
            <person name="Sialana F."/>
            <person name="Bilban M."/>
            <person name="Lubec G."/>
        </authorList>
    </citation>
    <scope>NUCLEOTIDE SEQUENCE</scope>
    <source>
        <tissue evidence="1">Skin</tissue>
    </source>
</reference>
<organism evidence="1">
    <name type="scientific">Arion vulgaris</name>
    <dbReference type="NCBI Taxonomy" id="1028688"/>
    <lineage>
        <taxon>Eukaryota</taxon>
        <taxon>Metazoa</taxon>
        <taxon>Spiralia</taxon>
        <taxon>Lophotrochozoa</taxon>
        <taxon>Mollusca</taxon>
        <taxon>Gastropoda</taxon>
        <taxon>Heterobranchia</taxon>
        <taxon>Euthyneura</taxon>
        <taxon>Panpulmonata</taxon>
        <taxon>Eupulmonata</taxon>
        <taxon>Stylommatophora</taxon>
        <taxon>Helicina</taxon>
        <taxon>Arionoidea</taxon>
        <taxon>Arionidae</taxon>
        <taxon>Arion</taxon>
    </lineage>
</organism>